<feature type="domain" description="CCHC-type" evidence="3">
    <location>
        <begin position="285"/>
        <end position="299"/>
    </location>
</feature>
<dbReference type="GO" id="GO:0008270">
    <property type="term" value="F:zinc ion binding"/>
    <property type="evidence" value="ECO:0007669"/>
    <property type="project" value="UniProtKB-KW"/>
</dbReference>
<proteinExistence type="predicted"/>
<dbReference type="InterPro" id="IPR001878">
    <property type="entry name" value="Znf_CCHC"/>
</dbReference>
<keyword evidence="1" id="KW-0863">Zinc-finger</keyword>
<accession>A0A484NIU8</accession>
<sequence length="369" mass="42657">MDIIVEVLRNEVTQRCARVALVRWRRFSHVKWHTHEGLTLRCKMLMKVGGGKEPHLRIKSEGSSQPHPLFCRTYPYQLKTPKELWDALKGRFGNIHDTLLPELNAQWNEIRLLDYKRANDFVKDMLRLKARLIFCGKPITEDDMIQKTLDTFPTSSMILANQYRIEYENKRITTFYKLMNMMQSAEKHNEVLVNNNARPVGTKKIPEANYGKIKHGRHPNEKGPRRANPYPRGNNSNRGKGRGGRGRGRGVSSNVWRRESNDGPSGHTNKKSNASNPPVIKNEPCYRCGVSGHWYKHCRASNKVAACYKKYLQSKEHESQYLDEEDNDADVNLTLAHFTNKGDNVHSIDTPDFDSYTLFILSMHDVFFE</sequence>
<keyword evidence="1" id="KW-0479">Metal-binding</keyword>
<name>A0A484NIU8_9ASTE</name>
<feature type="region of interest" description="Disordered" evidence="2">
    <location>
        <begin position="195"/>
        <end position="281"/>
    </location>
</feature>
<protein>
    <recommendedName>
        <fullName evidence="3">CCHC-type domain-containing protein</fullName>
    </recommendedName>
</protein>
<dbReference type="AlphaFoldDB" id="A0A484NIU8"/>
<dbReference type="GO" id="GO:0003676">
    <property type="term" value="F:nucleic acid binding"/>
    <property type="evidence" value="ECO:0007669"/>
    <property type="project" value="InterPro"/>
</dbReference>
<keyword evidence="1" id="KW-0862">Zinc</keyword>
<evidence type="ECO:0000313" key="5">
    <source>
        <dbReference type="Proteomes" id="UP000595140"/>
    </source>
</evidence>
<dbReference type="EMBL" id="OOIL02006718">
    <property type="protein sequence ID" value="VFR00910.1"/>
    <property type="molecule type" value="Genomic_DNA"/>
</dbReference>
<keyword evidence="5" id="KW-1185">Reference proteome</keyword>
<feature type="compositionally biased region" description="Basic residues" evidence="2">
    <location>
        <begin position="239"/>
        <end position="248"/>
    </location>
</feature>
<evidence type="ECO:0000256" key="2">
    <source>
        <dbReference type="SAM" id="MobiDB-lite"/>
    </source>
</evidence>
<evidence type="ECO:0000313" key="4">
    <source>
        <dbReference type="EMBL" id="VFR00910.1"/>
    </source>
</evidence>
<reference evidence="4 5" key="1">
    <citation type="submission" date="2018-04" db="EMBL/GenBank/DDBJ databases">
        <authorList>
            <person name="Vogel A."/>
        </authorList>
    </citation>
    <scope>NUCLEOTIDE SEQUENCE [LARGE SCALE GENOMIC DNA]</scope>
</reference>
<dbReference type="PROSITE" id="PS50158">
    <property type="entry name" value="ZF_CCHC"/>
    <property type="match status" value="1"/>
</dbReference>
<feature type="compositionally biased region" description="Polar residues" evidence="2">
    <location>
        <begin position="262"/>
        <end position="276"/>
    </location>
</feature>
<dbReference type="SUPFAM" id="SSF57756">
    <property type="entry name" value="Retrovirus zinc finger-like domains"/>
    <property type="match status" value="1"/>
</dbReference>
<evidence type="ECO:0000259" key="3">
    <source>
        <dbReference type="PROSITE" id="PS50158"/>
    </source>
</evidence>
<dbReference type="InterPro" id="IPR036875">
    <property type="entry name" value="Znf_CCHC_sf"/>
</dbReference>
<dbReference type="PANTHER" id="PTHR33325">
    <property type="entry name" value="ZINC FINGER, CCHC-TYPE-RELATED"/>
    <property type="match status" value="1"/>
</dbReference>
<gene>
    <name evidence="4" type="ORF">CCAM_LOCUS42685</name>
</gene>
<dbReference type="OrthoDB" id="1737433at2759"/>
<organism evidence="4 5">
    <name type="scientific">Cuscuta campestris</name>
    <dbReference type="NCBI Taxonomy" id="132261"/>
    <lineage>
        <taxon>Eukaryota</taxon>
        <taxon>Viridiplantae</taxon>
        <taxon>Streptophyta</taxon>
        <taxon>Embryophyta</taxon>
        <taxon>Tracheophyta</taxon>
        <taxon>Spermatophyta</taxon>
        <taxon>Magnoliopsida</taxon>
        <taxon>eudicotyledons</taxon>
        <taxon>Gunneridae</taxon>
        <taxon>Pentapetalae</taxon>
        <taxon>asterids</taxon>
        <taxon>lamiids</taxon>
        <taxon>Solanales</taxon>
        <taxon>Convolvulaceae</taxon>
        <taxon>Cuscuteae</taxon>
        <taxon>Cuscuta</taxon>
        <taxon>Cuscuta subgen. Grammica</taxon>
        <taxon>Cuscuta sect. Cleistogrammica</taxon>
    </lineage>
</organism>
<dbReference type="Proteomes" id="UP000595140">
    <property type="component" value="Unassembled WGS sequence"/>
</dbReference>
<evidence type="ECO:0000256" key="1">
    <source>
        <dbReference type="PROSITE-ProRule" id="PRU00047"/>
    </source>
</evidence>
<dbReference type="PANTHER" id="PTHR33325:SF11">
    <property type="entry name" value="COLD SHOCK DOMAIN-CONTAINING PROTEIN 4-LIKE"/>
    <property type="match status" value="1"/>
</dbReference>